<dbReference type="PANTHER" id="PTHR45398:SF1">
    <property type="entry name" value="ENZYME, PUTATIVE (JCVI)-RELATED"/>
    <property type="match status" value="1"/>
</dbReference>
<dbReference type="PANTHER" id="PTHR45398">
    <property type="match status" value="1"/>
</dbReference>
<dbReference type="SUPFAM" id="SSF52777">
    <property type="entry name" value="CoA-dependent acyltransferases"/>
    <property type="match status" value="2"/>
</dbReference>
<reference evidence="2 3" key="1">
    <citation type="submission" date="2020-08" db="EMBL/GenBank/DDBJ databases">
        <title>Genomic Encyclopedia of Type Strains, Phase IV (KMG-V): Genome sequencing to study the core and pangenomes of soil and plant-associated prokaryotes.</title>
        <authorList>
            <person name="Whitman W."/>
        </authorList>
    </citation>
    <scope>NUCLEOTIDE SEQUENCE [LARGE SCALE GENOMIC DNA]</scope>
    <source>
        <strain evidence="2 3">MP601</strain>
    </source>
</reference>
<sequence length="444" mass="51886">MHRLTTVQNSIFLTQNIYYKSALFNVGGYAHLKGVLNVGLLTKAIKLVLDRADVIEFGYYAFNDIRIEDNVHFKFYDIVDFFDLLKSEDSIVDWIKNDITKPFNVKENIVKVRLFKSAKDEYFWYTKVHHIIFDGFSMSLFFKTVIQIYECLQKEIDTNLDTKLFPYREFADENYDYVKSEDFLSDRYFWSKKLSTISYSKAFSSSRKLQENITLISKQQRITIPRGLFDDIASFSGEYNSTAFHYFLSSLLVLNRFYDDVLPLIGIPVYNRKSGKHKKTLGLFVNMLPVSFDFEDDVNFIDILLCVKNVLKDCYKHQRFPLIDILEELDIRGNIYDISFSYQKNNYNISTDDFHADITYLPNEQQQESLSFQLLEFDKGGDLALSVDYLEGSFSSDEINRLLFYYNKILNFAVSSPDTGLNKLDLLGSAERLQLLEEFNSTTV</sequence>
<comment type="caution">
    <text evidence="2">The sequence shown here is derived from an EMBL/GenBank/DDBJ whole genome shotgun (WGS) entry which is preliminary data.</text>
</comment>
<dbReference type="RefSeq" id="WP_183589747.1">
    <property type="nucleotide sequence ID" value="NZ_JACHCA010000020.1"/>
</dbReference>
<dbReference type="GO" id="GO:0003824">
    <property type="term" value="F:catalytic activity"/>
    <property type="evidence" value="ECO:0007669"/>
    <property type="project" value="InterPro"/>
</dbReference>
<dbReference type="EMBL" id="JACHCA010000020">
    <property type="protein sequence ID" value="MBB6131178.1"/>
    <property type="molecule type" value="Genomic_DNA"/>
</dbReference>
<name>A0A841JQY8_9SPHI</name>
<evidence type="ECO:0000313" key="3">
    <source>
        <dbReference type="Proteomes" id="UP000548326"/>
    </source>
</evidence>
<organism evidence="2 3">
    <name type="scientific">Mucilaginibacter lappiensis</name>
    <dbReference type="NCBI Taxonomy" id="354630"/>
    <lineage>
        <taxon>Bacteria</taxon>
        <taxon>Pseudomonadati</taxon>
        <taxon>Bacteroidota</taxon>
        <taxon>Sphingobacteriia</taxon>
        <taxon>Sphingobacteriales</taxon>
        <taxon>Sphingobacteriaceae</taxon>
        <taxon>Mucilaginibacter</taxon>
    </lineage>
</organism>
<feature type="domain" description="Condensation" evidence="1">
    <location>
        <begin position="3"/>
        <end position="436"/>
    </location>
</feature>
<feature type="non-terminal residue" evidence="2">
    <location>
        <position position="444"/>
    </location>
</feature>
<dbReference type="Proteomes" id="UP000548326">
    <property type="component" value="Unassembled WGS sequence"/>
</dbReference>
<dbReference type="InterPro" id="IPR001242">
    <property type="entry name" value="Condensation_dom"/>
</dbReference>
<evidence type="ECO:0000259" key="1">
    <source>
        <dbReference type="Pfam" id="PF00668"/>
    </source>
</evidence>
<gene>
    <name evidence="2" type="ORF">HDF22_005329</name>
</gene>
<accession>A0A841JQY8</accession>
<dbReference type="AlphaFoldDB" id="A0A841JQY8"/>
<protein>
    <recommendedName>
        <fullName evidence="1">Condensation domain-containing protein</fullName>
    </recommendedName>
</protein>
<proteinExistence type="predicted"/>
<dbReference type="InterPro" id="IPR023213">
    <property type="entry name" value="CAT-like_dom_sf"/>
</dbReference>
<dbReference type="Pfam" id="PF00668">
    <property type="entry name" value="Condensation"/>
    <property type="match status" value="1"/>
</dbReference>
<dbReference type="Gene3D" id="3.30.559.10">
    <property type="entry name" value="Chloramphenicol acetyltransferase-like domain"/>
    <property type="match status" value="1"/>
</dbReference>
<evidence type="ECO:0000313" key="2">
    <source>
        <dbReference type="EMBL" id="MBB6131178.1"/>
    </source>
</evidence>
<dbReference type="Gene3D" id="3.30.559.30">
    <property type="entry name" value="Nonribosomal peptide synthetase, condensation domain"/>
    <property type="match status" value="1"/>
</dbReference>